<keyword evidence="3" id="KW-0378">Hydrolase</keyword>
<dbReference type="GeneID" id="40829511"/>
<proteinExistence type="predicted"/>
<evidence type="ECO:0000259" key="2">
    <source>
        <dbReference type="Pfam" id="PF03372"/>
    </source>
</evidence>
<keyword evidence="1" id="KW-1133">Transmembrane helix</keyword>
<name>A0A1G9RYT7_9ACTN</name>
<organism evidence="3 4">
    <name type="scientific">Streptomyces wuyuanensis</name>
    <dbReference type="NCBI Taxonomy" id="1196353"/>
    <lineage>
        <taxon>Bacteria</taxon>
        <taxon>Bacillati</taxon>
        <taxon>Actinomycetota</taxon>
        <taxon>Actinomycetes</taxon>
        <taxon>Kitasatosporales</taxon>
        <taxon>Streptomycetaceae</taxon>
        <taxon>Streptomyces</taxon>
    </lineage>
</organism>
<keyword evidence="3" id="KW-0540">Nuclease</keyword>
<dbReference type="InterPro" id="IPR005135">
    <property type="entry name" value="Endo/exonuclease/phosphatase"/>
</dbReference>
<keyword evidence="3" id="KW-0255">Endonuclease</keyword>
<evidence type="ECO:0000256" key="1">
    <source>
        <dbReference type="SAM" id="Phobius"/>
    </source>
</evidence>
<dbReference type="GO" id="GO:0004527">
    <property type="term" value="F:exonuclease activity"/>
    <property type="evidence" value="ECO:0007669"/>
    <property type="project" value="UniProtKB-KW"/>
</dbReference>
<dbReference type="SUPFAM" id="SSF56219">
    <property type="entry name" value="DNase I-like"/>
    <property type="match status" value="1"/>
</dbReference>
<gene>
    <name evidence="3" type="ORF">SAMN05444921_10666</name>
</gene>
<dbReference type="Gene3D" id="3.60.10.10">
    <property type="entry name" value="Endonuclease/exonuclease/phosphatase"/>
    <property type="match status" value="1"/>
</dbReference>
<keyword evidence="1" id="KW-0812">Transmembrane</keyword>
<dbReference type="OrthoDB" id="2340043at2"/>
<feature type="domain" description="Endonuclease/exonuclease/phosphatase" evidence="2">
    <location>
        <begin position="104"/>
        <end position="309"/>
    </location>
</feature>
<evidence type="ECO:0000313" key="4">
    <source>
        <dbReference type="Proteomes" id="UP000199063"/>
    </source>
</evidence>
<evidence type="ECO:0000313" key="3">
    <source>
        <dbReference type="EMBL" id="SDM28324.1"/>
    </source>
</evidence>
<accession>A0A1G9RYT7</accession>
<feature type="transmembrane region" description="Helical" evidence="1">
    <location>
        <begin position="42"/>
        <end position="61"/>
    </location>
</feature>
<dbReference type="STRING" id="1196353.SAMN05444921_10666"/>
<sequence>MEPGIAGRRAAGWTAGALLAGVSVVAGCRVLDVDGPTPVPQLLAFLPWLLLPAGAALLLAAFARRRTLLVWALVVLAVTGGYVQPYGPEPAPPRGPVVARLDVLTANVEFGRATPDLLAAVRRERPDIVFVQECERTCSAALASELSRRDYPYRRVVEGDLAAGSAILSVHPLSGTGGIPGVLAMPGAVTTVGKSTVRLQLAHPLPPVPGGLDAWRADLARVRAWAAGSRGTPAILAGDFNSGQDHAAFRRVLDAGGLHDSARLGGAFRTPSWPAAAPRPLGAQIDHVLVSDDFGVRGARFLDLRGTDHRALIVGLDLHQG</sequence>
<dbReference type="AlphaFoldDB" id="A0A1G9RYT7"/>
<keyword evidence="1" id="KW-0472">Membrane</keyword>
<feature type="transmembrane region" description="Helical" evidence="1">
    <location>
        <begin position="68"/>
        <end position="87"/>
    </location>
</feature>
<dbReference type="InterPro" id="IPR036691">
    <property type="entry name" value="Endo/exonu/phosph_ase_sf"/>
</dbReference>
<dbReference type="RefSeq" id="WP_093653721.1">
    <property type="nucleotide sequence ID" value="NZ_FNHI01000006.1"/>
</dbReference>
<keyword evidence="4" id="KW-1185">Reference proteome</keyword>
<dbReference type="EMBL" id="FNHI01000006">
    <property type="protein sequence ID" value="SDM28324.1"/>
    <property type="molecule type" value="Genomic_DNA"/>
</dbReference>
<protein>
    <submittedName>
        <fullName evidence="3">Uncharacterized conserved protein YafD, endonuclease/exonuclease/phosphatase (EEP) superfamily</fullName>
    </submittedName>
</protein>
<reference evidence="4" key="1">
    <citation type="submission" date="2016-10" db="EMBL/GenBank/DDBJ databases">
        <authorList>
            <person name="Varghese N."/>
            <person name="Submissions S."/>
        </authorList>
    </citation>
    <scope>NUCLEOTIDE SEQUENCE [LARGE SCALE GENOMIC DNA]</scope>
    <source>
        <strain evidence="4">CGMCC 4.7042</strain>
    </source>
</reference>
<dbReference type="GO" id="GO:0004519">
    <property type="term" value="F:endonuclease activity"/>
    <property type="evidence" value="ECO:0007669"/>
    <property type="project" value="UniProtKB-KW"/>
</dbReference>
<keyword evidence="3" id="KW-0269">Exonuclease</keyword>
<dbReference type="Proteomes" id="UP000199063">
    <property type="component" value="Unassembled WGS sequence"/>
</dbReference>
<dbReference type="Pfam" id="PF03372">
    <property type="entry name" value="Exo_endo_phos"/>
    <property type="match status" value="1"/>
</dbReference>